<dbReference type="PRINTS" id="PR00300">
    <property type="entry name" value="CLPPROTEASEA"/>
</dbReference>
<dbReference type="SUPFAM" id="SSF52540">
    <property type="entry name" value="P-loop containing nucleoside triphosphate hydrolases"/>
    <property type="match status" value="2"/>
</dbReference>
<protein>
    <submittedName>
        <fullName evidence="4">AAA family ATPase</fullName>
    </submittedName>
</protein>
<evidence type="ECO:0000256" key="2">
    <source>
        <dbReference type="ARBA" id="ARBA00022840"/>
    </source>
</evidence>
<dbReference type="PANTHER" id="PTHR11638:SF18">
    <property type="entry name" value="HEAT SHOCK PROTEIN 104"/>
    <property type="match status" value="1"/>
</dbReference>
<dbReference type="Gene3D" id="3.40.50.300">
    <property type="entry name" value="P-loop containing nucleotide triphosphate hydrolases"/>
    <property type="match status" value="2"/>
</dbReference>
<dbReference type="Gene3D" id="1.10.1780.10">
    <property type="entry name" value="Clp, N-terminal domain"/>
    <property type="match status" value="2"/>
</dbReference>
<name>A0ABW6SBN8_9NOCA</name>
<dbReference type="RefSeq" id="WP_387406507.1">
    <property type="nucleotide sequence ID" value="NZ_JBIAQY010000021.1"/>
</dbReference>
<evidence type="ECO:0000259" key="3">
    <source>
        <dbReference type="SMART" id="SM00382"/>
    </source>
</evidence>
<dbReference type="EMBL" id="JBIAQY010000021">
    <property type="protein sequence ID" value="MFF3573715.1"/>
    <property type="molecule type" value="Genomic_DNA"/>
</dbReference>
<comment type="caution">
    <text evidence="4">The sequence shown here is derived from an EMBL/GenBank/DDBJ whole genome shotgun (WGS) entry which is preliminary data.</text>
</comment>
<dbReference type="InterPro" id="IPR003959">
    <property type="entry name" value="ATPase_AAA_core"/>
</dbReference>
<dbReference type="Gene3D" id="1.10.8.60">
    <property type="match status" value="1"/>
</dbReference>
<feature type="domain" description="AAA+ ATPase" evidence="3">
    <location>
        <begin position="639"/>
        <end position="780"/>
    </location>
</feature>
<dbReference type="PANTHER" id="PTHR11638">
    <property type="entry name" value="ATP-DEPENDENT CLP PROTEASE"/>
    <property type="match status" value="1"/>
</dbReference>
<dbReference type="PROSITE" id="PS00675">
    <property type="entry name" value="SIGMA54_INTERACT_1"/>
    <property type="match status" value="1"/>
</dbReference>
<proteinExistence type="predicted"/>
<dbReference type="SUPFAM" id="SSF81923">
    <property type="entry name" value="Double Clp-N motif"/>
    <property type="match status" value="1"/>
</dbReference>
<keyword evidence="1" id="KW-0547">Nucleotide-binding</keyword>
<evidence type="ECO:0000313" key="5">
    <source>
        <dbReference type="Proteomes" id="UP001601992"/>
    </source>
</evidence>
<gene>
    <name evidence="4" type="ORF">ACFYXQ_38755</name>
</gene>
<dbReference type="InterPro" id="IPR027417">
    <property type="entry name" value="P-loop_NTPase"/>
</dbReference>
<evidence type="ECO:0000313" key="4">
    <source>
        <dbReference type="EMBL" id="MFF3573715.1"/>
    </source>
</evidence>
<dbReference type="InterPro" id="IPR003593">
    <property type="entry name" value="AAA+_ATPase"/>
</dbReference>
<dbReference type="InterPro" id="IPR001270">
    <property type="entry name" value="ClpA/B"/>
</dbReference>
<reference evidence="4 5" key="1">
    <citation type="submission" date="2024-10" db="EMBL/GenBank/DDBJ databases">
        <title>The Natural Products Discovery Center: Release of the First 8490 Sequenced Strains for Exploring Actinobacteria Biosynthetic Diversity.</title>
        <authorList>
            <person name="Kalkreuter E."/>
            <person name="Kautsar S.A."/>
            <person name="Yang D."/>
            <person name="Bader C.D."/>
            <person name="Teijaro C.N."/>
            <person name="Fluegel L."/>
            <person name="Davis C.M."/>
            <person name="Simpson J.R."/>
            <person name="Lauterbach L."/>
            <person name="Steele A.D."/>
            <person name="Gui C."/>
            <person name="Meng S."/>
            <person name="Li G."/>
            <person name="Viehrig K."/>
            <person name="Ye F."/>
            <person name="Su P."/>
            <person name="Kiefer A.F."/>
            <person name="Nichols A."/>
            <person name="Cepeda A.J."/>
            <person name="Yan W."/>
            <person name="Fan B."/>
            <person name="Jiang Y."/>
            <person name="Adhikari A."/>
            <person name="Zheng C.-J."/>
            <person name="Schuster L."/>
            <person name="Cowan T.M."/>
            <person name="Smanski M.J."/>
            <person name="Chevrette M.G."/>
            <person name="De Carvalho L.P.S."/>
            <person name="Shen B."/>
        </authorList>
    </citation>
    <scope>NUCLEOTIDE SEQUENCE [LARGE SCALE GENOMIC DNA]</scope>
    <source>
        <strain evidence="4 5">NPDC002593</strain>
    </source>
</reference>
<dbReference type="InterPro" id="IPR036628">
    <property type="entry name" value="Clp_N_dom_sf"/>
</dbReference>
<evidence type="ECO:0000256" key="1">
    <source>
        <dbReference type="ARBA" id="ARBA00022741"/>
    </source>
</evidence>
<dbReference type="InterPro" id="IPR050130">
    <property type="entry name" value="ClpA_ClpB"/>
</dbReference>
<keyword evidence="2" id="KW-0067">ATP-binding</keyword>
<organism evidence="4 5">
    <name type="scientific">Nocardia jiangxiensis</name>
    <dbReference type="NCBI Taxonomy" id="282685"/>
    <lineage>
        <taxon>Bacteria</taxon>
        <taxon>Bacillati</taxon>
        <taxon>Actinomycetota</taxon>
        <taxon>Actinomycetes</taxon>
        <taxon>Mycobacteriales</taxon>
        <taxon>Nocardiaceae</taxon>
        <taxon>Nocardia</taxon>
    </lineage>
</organism>
<keyword evidence="5" id="KW-1185">Reference proteome</keyword>
<sequence>MLFERGLLSTAGLDVRTESVVHAAIDRRTAPVRPSDFLAAALAAGDRPVMTAFTIALDSEAEVGHVRQIIDTHNPPGSALDEFDGRRERFSAASLRALDEFDAARRGDTSAAVELELFLVHVLRQLDVRLTIMDTEKAVRVLRDHIRLAVTPSAEVFQGTSGRLRSELFTEPAWVVLQNACARAADLGFDRVLPPHVFLALLGETEGLAERLVRLQGPAEVGPARVAEAVANALRISERAQDPLHLLRADLGDTTVALLHAAHRLAEMWQVDRVGPQHLLGALLADPPARLVSILERDPLRLNLATARRQLEEFLREGDGKPPPEVAFRIPGDLMPSEDLTHTARTDGIPAAPHLDQPIEAITRALFRRSGNHVLITGHGGVGRTALVRELARRAAGGKIAFLRHKRFVWADGRDVAPADSGSKLASVFTHVAGRTDLVLCLDGLGQLLRSESAADNRMLLRAVLKEGRVQLVGIMDATDYEDLLAGDQAMRALVTRVELHEPDRDVALDMVTHAAQTLAAEFELAIEPKAVARAVGLCADYILNDRLPRKAVTALRRACEDLDFERTVQGADRRTVTVEDVTRVVSQLSGVPEGQLSGADPAAGEDYAAALRFDVVGQDHAVQAVAEELRLIKFGLRNGSVLFFAGQTGVGKSELAKALARFYSASKRLQVYTMGNFLEGHSVTGIIGVAAGYVGHERGGRLINDLNADPYCVFLLDEAEKAHPDVWKPFLNLFDEGWIEDHRGVRAHADRAIFILTSNAGAELISDRFGRNVNRSDIEREVRDHLTTVRHPSTREAVFPPEFLARIRRIVVFNPLDQAAMVGITRKTLGARERFWSESREKRLVVPDSLVDHIAGLAHARNRDSGGKEGGRIVAKLISELVEDPIVRAATSRSEDYLACQRIELTHQPHTGGVEVLFSREGER</sequence>
<dbReference type="Proteomes" id="UP001601992">
    <property type="component" value="Unassembled WGS sequence"/>
</dbReference>
<accession>A0ABW6SBN8</accession>
<dbReference type="Pfam" id="PF07724">
    <property type="entry name" value="AAA_2"/>
    <property type="match status" value="1"/>
</dbReference>
<dbReference type="InterPro" id="IPR025662">
    <property type="entry name" value="Sigma_54_int_dom_ATP-bd_1"/>
</dbReference>
<dbReference type="SMART" id="SM00382">
    <property type="entry name" value="AAA"/>
    <property type="match status" value="2"/>
</dbReference>
<feature type="domain" description="AAA+ ATPase" evidence="3">
    <location>
        <begin position="370"/>
        <end position="504"/>
    </location>
</feature>